<protein>
    <submittedName>
        <fullName evidence="1">Uncharacterized protein</fullName>
    </submittedName>
</protein>
<dbReference type="PANTHER" id="PTHR33395:SF22">
    <property type="entry name" value="REVERSE TRANSCRIPTASE DOMAIN-CONTAINING PROTEIN"/>
    <property type="match status" value="1"/>
</dbReference>
<organism evidence="1 2">
    <name type="scientific">Clytia hemisphaerica</name>
    <dbReference type="NCBI Taxonomy" id="252671"/>
    <lineage>
        <taxon>Eukaryota</taxon>
        <taxon>Metazoa</taxon>
        <taxon>Cnidaria</taxon>
        <taxon>Hydrozoa</taxon>
        <taxon>Hydroidolina</taxon>
        <taxon>Leptothecata</taxon>
        <taxon>Obeliida</taxon>
        <taxon>Clytiidae</taxon>
        <taxon>Clytia</taxon>
    </lineage>
</organism>
<evidence type="ECO:0000313" key="1">
    <source>
        <dbReference type="EnsemblMetazoa" id="CLYHEMP019371.1"/>
    </source>
</evidence>
<evidence type="ECO:0000313" key="2">
    <source>
        <dbReference type="Proteomes" id="UP000594262"/>
    </source>
</evidence>
<dbReference type="Proteomes" id="UP000594262">
    <property type="component" value="Unplaced"/>
</dbReference>
<keyword evidence="2" id="KW-1185">Reference proteome</keyword>
<dbReference type="OrthoDB" id="5987290at2759"/>
<dbReference type="GO" id="GO:0031012">
    <property type="term" value="C:extracellular matrix"/>
    <property type="evidence" value="ECO:0007669"/>
    <property type="project" value="TreeGrafter"/>
</dbReference>
<dbReference type="AlphaFoldDB" id="A0A7M5XB02"/>
<dbReference type="PANTHER" id="PTHR33395">
    <property type="entry name" value="TRANSCRIPTASE, PUTATIVE-RELATED-RELATED"/>
    <property type="match status" value="1"/>
</dbReference>
<sequence>ATSKTLIDLAITANPDKITKSGTYAPGISDHDLIYIVIGLRWKRKPPKIIFFKNYRNVDIIKLKEDLDTCPWDIMSLFDDVDDRLWCWEHLFKGIIADHVPSRKVKVRTENQPWMNGEVRKQLNQRFNLLNIARTTPKHSKEWKEYRKARNRCTSLIRSEKAKYWENEFIQSDSSKSFWSLVKKFKGKS</sequence>
<accession>A0A7M5XB02</accession>
<proteinExistence type="predicted"/>
<reference evidence="1" key="1">
    <citation type="submission" date="2021-01" db="UniProtKB">
        <authorList>
            <consortium name="EnsemblMetazoa"/>
        </authorList>
    </citation>
    <scope>IDENTIFICATION</scope>
</reference>
<dbReference type="EnsemblMetazoa" id="CLYHEMT019371.1">
    <property type="protein sequence ID" value="CLYHEMP019371.1"/>
    <property type="gene ID" value="CLYHEMG019371"/>
</dbReference>
<name>A0A7M5XB02_9CNID</name>